<feature type="active site" description="Proton acceptor" evidence="6">
    <location>
        <position position="563"/>
    </location>
</feature>
<evidence type="ECO:0000256" key="3">
    <source>
        <dbReference type="ARBA" id="ARBA00022630"/>
    </source>
</evidence>
<feature type="binding site" evidence="7">
    <location>
        <position position="83"/>
    </location>
    <ligand>
        <name>FAD</name>
        <dbReference type="ChEBI" id="CHEBI:57692"/>
    </ligand>
</feature>
<dbReference type="SUPFAM" id="SSF51905">
    <property type="entry name" value="FAD/NAD(P)-binding domain"/>
    <property type="match status" value="1"/>
</dbReference>
<dbReference type="InterPro" id="IPR007867">
    <property type="entry name" value="GMC_OxRtase_C"/>
</dbReference>
<dbReference type="PIRSF" id="PIRSF000137">
    <property type="entry name" value="Alcohol_oxidase"/>
    <property type="match status" value="1"/>
</dbReference>
<comment type="cofactor">
    <cofactor evidence="1 7">
        <name>FAD</name>
        <dbReference type="ChEBI" id="CHEBI:57692"/>
    </cofactor>
</comment>
<evidence type="ECO:0000256" key="8">
    <source>
        <dbReference type="RuleBase" id="RU003968"/>
    </source>
</evidence>
<evidence type="ECO:0000256" key="7">
    <source>
        <dbReference type="PIRSR" id="PIRSR000137-2"/>
    </source>
</evidence>
<dbReference type="InterPro" id="IPR000172">
    <property type="entry name" value="GMC_OxRdtase_N"/>
</dbReference>
<organism evidence="10 11">
    <name type="scientific">Fistulina hepatica ATCC 64428</name>
    <dbReference type="NCBI Taxonomy" id="1128425"/>
    <lineage>
        <taxon>Eukaryota</taxon>
        <taxon>Fungi</taxon>
        <taxon>Dikarya</taxon>
        <taxon>Basidiomycota</taxon>
        <taxon>Agaricomycotina</taxon>
        <taxon>Agaricomycetes</taxon>
        <taxon>Agaricomycetidae</taxon>
        <taxon>Agaricales</taxon>
        <taxon>Fistulinaceae</taxon>
        <taxon>Fistulina</taxon>
    </lineage>
</organism>
<accession>A0A0D7AJJ2</accession>
<dbReference type="Pfam" id="PF00732">
    <property type="entry name" value="GMC_oxred_N"/>
    <property type="match status" value="1"/>
</dbReference>
<name>A0A0D7AJJ2_9AGAR</name>
<dbReference type="Gene3D" id="3.50.50.60">
    <property type="entry name" value="FAD/NAD(P)-binding domain"/>
    <property type="match status" value="1"/>
</dbReference>
<dbReference type="Pfam" id="PF05199">
    <property type="entry name" value="GMC_oxred_C"/>
    <property type="match status" value="1"/>
</dbReference>
<reference evidence="10 11" key="1">
    <citation type="journal article" date="2015" name="Fungal Genet. Biol.">
        <title>Evolution of novel wood decay mechanisms in Agaricales revealed by the genome sequences of Fistulina hepatica and Cylindrobasidium torrendii.</title>
        <authorList>
            <person name="Floudas D."/>
            <person name="Held B.W."/>
            <person name="Riley R."/>
            <person name="Nagy L.G."/>
            <person name="Koehler G."/>
            <person name="Ransdell A.S."/>
            <person name="Younus H."/>
            <person name="Chow J."/>
            <person name="Chiniquy J."/>
            <person name="Lipzen A."/>
            <person name="Tritt A."/>
            <person name="Sun H."/>
            <person name="Haridas S."/>
            <person name="LaButti K."/>
            <person name="Ohm R.A."/>
            <person name="Kues U."/>
            <person name="Blanchette R.A."/>
            <person name="Grigoriev I.V."/>
            <person name="Minto R.E."/>
            <person name="Hibbett D.S."/>
        </authorList>
    </citation>
    <scope>NUCLEOTIDE SEQUENCE [LARGE SCALE GENOMIC DNA]</scope>
    <source>
        <strain evidence="10 11">ATCC 64428</strain>
    </source>
</reference>
<dbReference type="Gene3D" id="4.10.450.10">
    <property type="entry name" value="Glucose Oxidase, domain 2"/>
    <property type="match status" value="1"/>
</dbReference>
<keyword evidence="3 8" id="KW-0285">Flavoprotein</keyword>
<evidence type="ECO:0000256" key="1">
    <source>
        <dbReference type="ARBA" id="ARBA00001974"/>
    </source>
</evidence>
<dbReference type="Proteomes" id="UP000054144">
    <property type="component" value="Unassembled WGS sequence"/>
</dbReference>
<dbReference type="GO" id="GO:0050660">
    <property type="term" value="F:flavin adenine dinucleotide binding"/>
    <property type="evidence" value="ECO:0007669"/>
    <property type="project" value="InterPro"/>
</dbReference>
<feature type="active site" description="Proton donor" evidence="6">
    <location>
        <position position="520"/>
    </location>
</feature>
<evidence type="ECO:0000256" key="2">
    <source>
        <dbReference type="ARBA" id="ARBA00010790"/>
    </source>
</evidence>
<dbReference type="Gene3D" id="3.30.560.10">
    <property type="entry name" value="Glucose Oxidase, domain 3"/>
    <property type="match status" value="1"/>
</dbReference>
<proteinExistence type="inferred from homology"/>
<feature type="domain" description="Glucose-methanol-choline oxidoreductase N-terminal" evidence="9">
    <location>
        <begin position="81"/>
        <end position="104"/>
    </location>
</feature>
<dbReference type="PANTHER" id="PTHR11552:SF218">
    <property type="entry name" value="GLUCOSE-METHANOL-CHOLINE OXIDOREDUCTASE N-TERMINAL DOMAIN-CONTAINING PROTEIN"/>
    <property type="match status" value="1"/>
</dbReference>
<evidence type="ECO:0000313" key="10">
    <source>
        <dbReference type="EMBL" id="KIY51929.1"/>
    </source>
</evidence>
<dbReference type="EMBL" id="KN881647">
    <property type="protein sequence ID" value="KIY51929.1"/>
    <property type="molecule type" value="Genomic_DNA"/>
</dbReference>
<gene>
    <name evidence="10" type="ORF">FISHEDRAFT_64052</name>
</gene>
<dbReference type="InterPro" id="IPR036188">
    <property type="entry name" value="FAD/NAD-bd_sf"/>
</dbReference>
<dbReference type="GO" id="GO:0016614">
    <property type="term" value="F:oxidoreductase activity, acting on CH-OH group of donors"/>
    <property type="evidence" value="ECO:0007669"/>
    <property type="project" value="InterPro"/>
</dbReference>
<evidence type="ECO:0000256" key="5">
    <source>
        <dbReference type="ARBA" id="ARBA00023002"/>
    </source>
</evidence>
<dbReference type="SUPFAM" id="SSF54373">
    <property type="entry name" value="FAD-linked reductases, C-terminal domain"/>
    <property type="match status" value="1"/>
</dbReference>
<dbReference type="InterPro" id="IPR027424">
    <property type="entry name" value="Glucose_Oxidase_domain_2"/>
</dbReference>
<dbReference type="PROSITE" id="PS00623">
    <property type="entry name" value="GMC_OXRED_1"/>
    <property type="match status" value="1"/>
</dbReference>
<comment type="similarity">
    <text evidence="2 8">Belongs to the GMC oxidoreductase family.</text>
</comment>
<dbReference type="AlphaFoldDB" id="A0A0D7AJJ2"/>
<dbReference type="InterPro" id="IPR012132">
    <property type="entry name" value="GMC_OxRdtase"/>
</dbReference>
<dbReference type="OrthoDB" id="269227at2759"/>
<protein>
    <submittedName>
        <fullName evidence="10">GMC oxidoreductase</fullName>
    </submittedName>
</protein>
<keyword evidence="5" id="KW-0560">Oxidoreductase</keyword>
<keyword evidence="11" id="KW-1185">Reference proteome</keyword>
<evidence type="ECO:0000313" key="11">
    <source>
        <dbReference type="Proteomes" id="UP000054144"/>
    </source>
</evidence>
<sequence>MDISYINFTVVGLVLASRLSEDSNHTVLVLEAGQSGDEVADQINTPADTYYSSLVGTEYDWQYSTVAQTNASDRKITWPRGKVLGGSSAINGMYFVHPSSLELNEMSALMSYNYDDAVDLWGWTNFYKNLVAVEAFTAPSESVAKLANISYDSSLHGTDGPIHTTYPADEFGLNGNWTPTLKNVGIEACEDPSAGDNWGSFIATSSINPANWTRSYSRSGYIDSISRSNLDILTNAQATKINWSSNSSSGLVAESVSYASSSTGTVKNVTVNKEVILAGGVIGSPQLLLLSGVGPEDVITGVGLDVEYELPGVGQHLQDHVYAYVEWNTTAETSGALHDAGDNSSTFMSYINSATAYVNLTALFGADEAKSLMSNISSTYDAAAALVPSTNSKVLNGYQHVFNATVSTFMPSEIGQVEILLSVTGDKTVIVQVALQHPLSQGSLTLNSSSAFDYPIIDPQYLAHWADLEILREGIKLARTIGETAPLSDYLDTELSPGSSVSTDDEWVTFLQENTYTEYHPSSTCSMLPEDMGGVVDTQLLVYGTSNVRVADASVYPFELSCHFEAPTYALAEIGSTIIRDIANGVSLPGSSSSTSAAASSSATSTSSSNKATLSVLAGILLL</sequence>
<evidence type="ECO:0000256" key="6">
    <source>
        <dbReference type="PIRSR" id="PIRSR000137-1"/>
    </source>
</evidence>
<evidence type="ECO:0000256" key="4">
    <source>
        <dbReference type="ARBA" id="ARBA00022827"/>
    </source>
</evidence>
<keyword evidence="4 7" id="KW-0274">FAD</keyword>
<evidence type="ECO:0000259" key="9">
    <source>
        <dbReference type="PROSITE" id="PS00623"/>
    </source>
</evidence>
<dbReference type="PANTHER" id="PTHR11552">
    <property type="entry name" value="GLUCOSE-METHANOL-CHOLINE GMC OXIDOREDUCTASE"/>
    <property type="match status" value="1"/>
</dbReference>